<dbReference type="Proteomes" id="UP000712281">
    <property type="component" value="Unassembled WGS sequence"/>
</dbReference>
<name>A0A8S9MED3_BRACR</name>
<keyword evidence="2" id="KW-0805">Transcription regulation</keyword>
<dbReference type="InterPro" id="IPR038538">
    <property type="entry name" value="MTERF_sf"/>
</dbReference>
<dbReference type="GO" id="GO:0003676">
    <property type="term" value="F:nucleic acid binding"/>
    <property type="evidence" value="ECO:0007669"/>
    <property type="project" value="InterPro"/>
</dbReference>
<keyword evidence="2" id="KW-0806">Transcription termination</keyword>
<evidence type="ECO:0000313" key="6">
    <source>
        <dbReference type="Proteomes" id="UP000712281"/>
    </source>
</evidence>
<dbReference type="SMART" id="SM00733">
    <property type="entry name" value="Mterf"/>
    <property type="match status" value="11"/>
</dbReference>
<keyword evidence="3" id="KW-0809">Transit peptide</keyword>
<accession>A0A8S9MED3</accession>
<dbReference type="PANTHER" id="PTHR13068:SF98">
    <property type="entry name" value="TRANSCRIPTION TERMINATION FACTOR MTERF2, CHLOROPLASTIC"/>
    <property type="match status" value="1"/>
</dbReference>
<dbReference type="PANTHER" id="PTHR13068">
    <property type="entry name" value="CGI-12 PROTEIN-RELATED"/>
    <property type="match status" value="1"/>
</dbReference>
<evidence type="ECO:0000256" key="3">
    <source>
        <dbReference type="ARBA" id="ARBA00022946"/>
    </source>
</evidence>
<comment type="similarity">
    <text evidence="1">Belongs to the mTERF family.</text>
</comment>
<protein>
    <recommendedName>
        <fullName evidence="7">Transcription termination factor MTERF2, chloroplastic</fullName>
    </recommendedName>
</protein>
<dbReference type="EMBL" id="QGKW02000007">
    <property type="protein sequence ID" value="KAF2616867.1"/>
    <property type="molecule type" value="Genomic_DNA"/>
</dbReference>
<dbReference type="Gene3D" id="1.25.70.10">
    <property type="entry name" value="Transcription termination factor 3, mitochondrial"/>
    <property type="match status" value="3"/>
</dbReference>
<dbReference type="GO" id="GO:0006353">
    <property type="term" value="P:DNA-templated transcription termination"/>
    <property type="evidence" value="ECO:0007669"/>
    <property type="project" value="UniProtKB-KW"/>
</dbReference>
<sequence length="954" mass="110761">MLLHCNASCCTSTFSLISSSLRRHDHPEDSQDTVIRRRHNARSLSLFTRHNQNLKQNKNLNESQETFVPPRHDDDDRSKLLELSLVTRRTPQFPGSIYAQSASDPDIASSLPSLRKFLGSDGEGESEREMIAKALEIRRKVTKEIIKESLVRKGRFGITYATNVTDRLGEFVDHVMIEAAALKRLPEYSETRFNIRARTVIEDSNFVALVRWLKYHEFSYNRIGKIICMSKGNLDSIRIMIEWLKTIHVKGEFIGVAFLRSGDNILQRSRKELDEIVEYLESNGVRRDWMGYVVGRCPELLSFSMEEVKTRVDFFMKMGMNQNDFGTMVFDYPKILGFFSFQEMDKKISYLKEFGLSTEEVGRLLAFKPHLMGCSIEERWKPLVKYFYYLGISKDGMKRILVVKPILYCIDLEKTIAPKLLYLSLSLSSMLLHCNASCCTSTFSLISSSLRRHDHPEDSQDTVIRRRHNARSLSLFTRHNQNLKQNKNLNESQETFVPARHDDDDRSKLLELSLVTRRTPQFPGSIYAQSASDPDIASSLPSLRKFLGSDGDEDEGESEREMIAKALEIRRKVTKEIIKESLVRKGKFGITYATNVTDRLGEFVDHVMIEAAALKRMPEFSETRFNIRARTVIEDSNFVPLVRWLKYHEFSYNRIGKIICMSKGNLDSIRIMIEWLKTIHVKGEFIGVAFLRSGDNILQRSREELDEIVEYLESNGVRRDWMGYVVGRCPELLSFSMEEVKTRVDFFMKMGMNQNDFGTMVFDYPKILGFFSFEEMEKKVIFLLNRAGVSQKDIGKVIAMDPALLGCSIGTKLEPNMRYYVSLGIRIHQLGEMIADFPMLLRYNVDILRPKYSYLRRTMIRPLQDLIEFPRFFSYSLERRIIPRHTTMVENRVNFKLRYMLACTDEEFERRVRDKVERRERFEAGLDSEDSQLLDETISDEEVASSDSPEVEEE</sequence>
<evidence type="ECO:0000256" key="4">
    <source>
        <dbReference type="SAM" id="MobiDB-lite"/>
    </source>
</evidence>
<gene>
    <name evidence="5" type="ORF">F2Q68_00042114</name>
</gene>
<dbReference type="Pfam" id="PF02536">
    <property type="entry name" value="mTERF"/>
    <property type="match status" value="2"/>
</dbReference>
<evidence type="ECO:0000256" key="2">
    <source>
        <dbReference type="ARBA" id="ARBA00022472"/>
    </source>
</evidence>
<evidence type="ECO:0000313" key="5">
    <source>
        <dbReference type="EMBL" id="KAF2616867.1"/>
    </source>
</evidence>
<comment type="caution">
    <text evidence="5">The sequence shown here is derived from an EMBL/GenBank/DDBJ whole genome shotgun (WGS) entry which is preliminary data.</text>
</comment>
<feature type="region of interest" description="Disordered" evidence="4">
    <location>
        <begin position="923"/>
        <end position="954"/>
    </location>
</feature>
<keyword evidence="2" id="KW-0804">Transcription</keyword>
<dbReference type="InterPro" id="IPR003690">
    <property type="entry name" value="MTERF"/>
</dbReference>
<reference evidence="5" key="1">
    <citation type="submission" date="2019-12" db="EMBL/GenBank/DDBJ databases">
        <title>Genome sequencing and annotation of Brassica cretica.</title>
        <authorList>
            <person name="Studholme D.J."/>
            <person name="Sarris P.F."/>
        </authorList>
    </citation>
    <scope>NUCLEOTIDE SEQUENCE</scope>
    <source>
        <strain evidence="5">PFS-001/15</strain>
        <tissue evidence="5">Leaf</tissue>
    </source>
</reference>
<proteinExistence type="inferred from homology"/>
<evidence type="ECO:0008006" key="7">
    <source>
        <dbReference type="Google" id="ProtNLM"/>
    </source>
</evidence>
<evidence type="ECO:0000256" key="1">
    <source>
        <dbReference type="ARBA" id="ARBA00007692"/>
    </source>
</evidence>
<dbReference type="GO" id="GO:0005737">
    <property type="term" value="C:cytoplasm"/>
    <property type="evidence" value="ECO:0007669"/>
    <property type="project" value="UniProtKB-ARBA"/>
</dbReference>
<feature type="compositionally biased region" description="Acidic residues" evidence="4">
    <location>
        <begin position="926"/>
        <end position="954"/>
    </location>
</feature>
<organism evidence="5 6">
    <name type="scientific">Brassica cretica</name>
    <name type="common">Mustard</name>
    <dbReference type="NCBI Taxonomy" id="69181"/>
    <lineage>
        <taxon>Eukaryota</taxon>
        <taxon>Viridiplantae</taxon>
        <taxon>Streptophyta</taxon>
        <taxon>Embryophyta</taxon>
        <taxon>Tracheophyta</taxon>
        <taxon>Spermatophyta</taxon>
        <taxon>Magnoliopsida</taxon>
        <taxon>eudicotyledons</taxon>
        <taxon>Gunneridae</taxon>
        <taxon>Pentapetalae</taxon>
        <taxon>rosids</taxon>
        <taxon>malvids</taxon>
        <taxon>Brassicales</taxon>
        <taxon>Brassicaceae</taxon>
        <taxon>Brassiceae</taxon>
        <taxon>Brassica</taxon>
    </lineage>
</organism>
<dbReference type="AlphaFoldDB" id="A0A8S9MED3"/>